<name>A0ABN9Y5G9_9DINO</name>
<evidence type="ECO:0000256" key="1">
    <source>
        <dbReference type="SAM" id="MobiDB-lite"/>
    </source>
</evidence>
<protein>
    <submittedName>
        <fullName evidence="3">Uncharacterized protein</fullName>
    </submittedName>
</protein>
<feature type="chain" id="PRO_5045705814" evidence="2">
    <location>
        <begin position="25"/>
        <end position="412"/>
    </location>
</feature>
<sequence>MAAMSLSGALLLGWLIAMSPKKRPAAVGGAAGGDAGSPEGERKPKAAKSQAKPPPAAAKGPPADAPPASNADEAAAEADAEGQAGADGGVRLEAGSPRKRAPKGARDQVAPNRMLTGLRQQKSGKDPEEAAKAAAALEMHLKLGWEEKESMVERCRGNKTRGSMKWIDDWMETRNKDDATAAGWNEKWRGLGQALQLLGLNLSDSETREEARAFVIEEVHRNQVDSGTLESHPPKIDESNWLMSRYFWVVDQGKTRAVAPAITGKHTAQLESRANDCKQAIQSGWLEFSMGARGGDEVQREGDGAEALEAAKHAAKFLRASRRKVDRPLKSLTVPDVDKYAEAGTDLDKVCDALNLYQEDQEKVINKLKGKCEARAKQRDERRKAGDEHAKNAATKVTEMQGKLMRDPSEWS</sequence>
<evidence type="ECO:0000313" key="3">
    <source>
        <dbReference type="EMBL" id="CAK0906635.1"/>
    </source>
</evidence>
<organism evidence="3 4">
    <name type="scientific">Prorocentrum cordatum</name>
    <dbReference type="NCBI Taxonomy" id="2364126"/>
    <lineage>
        <taxon>Eukaryota</taxon>
        <taxon>Sar</taxon>
        <taxon>Alveolata</taxon>
        <taxon>Dinophyceae</taxon>
        <taxon>Prorocentrales</taxon>
        <taxon>Prorocentraceae</taxon>
        <taxon>Prorocentrum</taxon>
    </lineage>
</organism>
<gene>
    <name evidence="3" type="ORF">PCOR1329_LOCUS81894</name>
</gene>
<evidence type="ECO:0000256" key="2">
    <source>
        <dbReference type="SAM" id="SignalP"/>
    </source>
</evidence>
<comment type="caution">
    <text evidence="3">The sequence shown here is derived from an EMBL/GenBank/DDBJ whole genome shotgun (WGS) entry which is preliminary data.</text>
</comment>
<keyword evidence="2" id="KW-0732">Signal</keyword>
<evidence type="ECO:0000313" key="4">
    <source>
        <dbReference type="Proteomes" id="UP001189429"/>
    </source>
</evidence>
<reference evidence="3" key="1">
    <citation type="submission" date="2023-10" db="EMBL/GenBank/DDBJ databases">
        <authorList>
            <person name="Chen Y."/>
            <person name="Shah S."/>
            <person name="Dougan E. K."/>
            <person name="Thang M."/>
            <person name="Chan C."/>
        </authorList>
    </citation>
    <scope>NUCLEOTIDE SEQUENCE [LARGE SCALE GENOMIC DNA]</scope>
</reference>
<feature type="region of interest" description="Disordered" evidence="1">
    <location>
        <begin position="374"/>
        <end position="412"/>
    </location>
</feature>
<feature type="compositionally biased region" description="Low complexity" evidence="1">
    <location>
        <begin position="47"/>
        <end position="73"/>
    </location>
</feature>
<dbReference type="EMBL" id="CAUYUJ010021726">
    <property type="protein sequence ID" value="CAK0906635.1"/>
    <property type="molecule type" value="Genomic_DNA"/>
</dbReference>
<feature type="signal peptide" evidence="2">
    <location>
        <begin position="1"/>
        <end position="24"/>
    </location>
</feature>
<dbReference type="Proteomes" id="UP001189429">
    <property type="component" value="Unassembled WGS sequence"/>
</dbReference>
<proteinExistence type="predicted"/>
<accession>A0ABN9Y5G9</accession>
<keyword evidence="4" id="KW-1185">Reference proteome</keyword>
<feature type="compositionally biased region" description="Basic and acidic residues" evidence="1">
    <location>
        <begin position="374"/>
        <end position="391"/>
    </location>
</feature>
<feature type="region of interest" description="Disordered" evidence="1">
    <location>
        <begin position="22"/>
        <end position="130"/>
    </location>
</feature>